<keyword evidence="3" id="KW-1185">Reference proteome</keyword>
<evidence type="ECO:0000313" key="3">
    <source>
        <dbReference type="Proteomes" id="UP000775547"/>
    </source>
</evidence>
<dbReference type="Proteomes" id="UP000775547">
    <property type="component" value="Unassembled WGS sequence"/>
</dbReference>
<organism evidence="2 3">
    <name type="scientific">Asterophora parasitica</name>
    <dbReference type="NCBI Taxonomy" id="117018"/>
    <lineage>
        <taxon>Eukaryota</taxon>
        <taxon>Fungi</taxon>
        <taxon>Dikarya</taxon>
        <taxon>Basidiomycota</taxon>
        <taxon>Agaricomycotina</taxon>
        <taxon>Agaricomycetes</taxon>
        <taxon>Agaricomycetidae</taxon>
        <taxon>Agaricales</taxon>
        <taxon>Tricholomatineae</taxon>
        <taxon>Lyophyllaceae</taxon>
        <taxon>Asterophora</taxon>
    </lineage>
</organism>
<feature type="compositionally biased region" description="Polar residues" evidence="1">
    <location>
        <begin position="190"/>
        <end position="201"/>
    </location>
</feature>
<feature type="compositionally biased region" description="Low complexity" evidence="1">
    <location>
        <begin position="374"/>
        <end position="389"/>
    </location>
</feature>
<dbReference type="PANTHER" id="PTHR38701:SF1">
    <property type="entry name" value="UP-REGULATED DURING SEPTATION PROTEIN 1 DOMAIN-CONTAINING PROTEIN"/>
    <property type="match status" value="1"/>
</dbReference>
<feature type="compositionally biased region" description="Low complexity" evidence="1">
    <location>
        <begin position="521"/>
        <end position="560"/>
    </location>
</feature>
<evidence type="ECO:0000256" key="1">
    <source>
        <dbReference type="SAM" id="MobiDB-lite"/>
    </source>
</evidence>
<sequence length="583" mass="61183">MEPTLKRKVARVNLASTAPPVQPPARPTSPLRPKAKVNSSAHRRPPSPAKPARGTLSPTFQPRTESRALTSSSSSVAASDVGRARTRNGSVSLHHAVSFSSFSPATPKSSLPPPPASHSDADGRYSPSPPVRIKSKVSRLAKAAPSDSPGPRIRAPSIGSNVSSQPSSLYPITTATAAANPHRYAPPKPTSYQPFKPQSSAPRIARVDPAFIPLPAAANSPPASAVSFSSRSSLSRADSFPVSTSASAVSSGVTPDERLRSTLDSLLSYTEKNGALPREDAHSGDSGQDRETGTPTGTETDGEGSSSTDAKKVKAQAKSNRKIADLEITNRSLLAINASLESAKHKQAKEIRELRRKLRESRLILPPHAFRAVTSPLSSSITSSASLSSDDSDDSDAERDEDGDEVYKRIKVILEGLLHAGRQALERKPDDFPAVKGGAKVLSADEVRSWRDSGGGGGLLGEDAFSGLDGVRTPLTPLTPLVPLSPALIAVPDSEEDGEMDEVEMTLTSTSGMVPARGRSRGLSPGPSPSRRLSPSPNPTNRRLSPSPSRRLSLSPSPSTGPNRTTRARGSSPAPPILITDSS</sequence>
<dbReference type="EMBL" id="JABCKV010000007">
    <property type="protein sequence ID" value="KAG5647724.1"/>
    <property type="molecule type" value="Genomic_DNA"/>
</dbReference>
<feature type="compositionally biased region" description="Polar residues" evidence="1">
    <location>
        <begin position="158"/>
        <end position="177"/>
    </location>
</feature>
<feature type="compositionally biased region" description="Basic and acidic residues" evidence="1">
    <location>
        <begin position="277"/>
        <end position="292"/>
    </location>
</feature>
<reference evidence="2" key="1">
    <citation type="submission" date="2020-07" db="EMBL/GenBank/DDBJ databases">
        <authorList>
            <person name="Nieuwenhuis M."/>
            <person name="Van De Peppel L.J.J."/>
        </authorList>
    </citation>
    <scope>NUCLEOTIDE SEQUENCE</scope>
    <source>
        <strain evidence="2">AP01</strain>
        <tissue evidence="2">Mycelium</tissue>
    </source>
</reference>
<dbReference type="AlphaFoldDB" id="A0A9P7GC04"/>
<feature type="compositionally biased region" description="Acidic residues" evidence="1">
    <location>
        <begin position="390"/>
        <end position="403"/>
    </location>
</feature>
<feature type="compositionally biased region" description="Polar residues" evidence="1">
    <location>
        <begin position="262"/>
        <end position="271"/>
    </location>
</feature>
<feature type="compositionally biased region" description="Low complexity" evidence="1">
    <location>
        <begin position="213"/>
        <end position="254"/>
    </location>
</feature>
<proteinExistence type="predicted"/>
<feature type="region of interest" description="Disordered" evidence="1">
    <location>
        <begin position="508"/>
        <end position="583"/>
    </location>
</feature>
<reference evidence="2" key="2">
    <citation type="submission" date="2021-10" db="EMBL/GenBank/DDBJ databases">
        <title>Phylogenomics reveals ancestral predisposition of the termite-cultivated fungus Termitomyces towards a domesticated lifestyle.</title>
        <authorList>
            <person name="Auxier B."/>
            <person name="Grum-Grzhimaylo A."/>
            <person name="Cardenas M.E."/>
            <person name="Lodge J.D."/>
            <person name="Laessoe T."/>
            <person name="Pedersen O."/>
            <person name="Smith M.E."/>
            <person name="Kuyper T.W."/>
            <person name="Franco-Molano E.A."/>
            <person name="Baroni T.J."/>
            <person name="Aanen D.K."/>
        </authorList>
    </citation>
    <scope>NUCLEOTIDE SEQUENCE</scope>
    <source>
        <strain evidence="2">AP01</strain>
        <tissue evidence="2">Mycelium</tissue>
    </source>
</reference>
<feature type="compositionally biased region" description="Low complexity" evidence="1">
    <location>
        <begin position="67"/>
        <end position="81"/>
    </location>
</feature>
<protein>
    <submittedName>
        <fullName evidence="2">Uncharacterized protein</fullName>
    </submittedName>
</protein>
<comment type="caution">
    <text evidence="2">The sequence shown here is derived from an EMBL/GenBank/DDBJ whole genome shotgun (WGS) entry which is preliminary data.</text>
</comment>
<evidence type="ECO:0000313" key="2">
    <source>
        <dbReference type="EMBL" id="KAG5647724.1"/>
    </source>
</evidence>
<gene>
    <name evidence="2" type="ORF">DXG03_008447</name>
</gene>
<dbReference type="OrthoDB" id="2555519at2759"/>
<dbReference type="PANTHER" id="PTHR38701">
    <property type="entry name" value="CHROMOSOME 8, WHOLE GENOME SHOTGUN SEQUENCE"/>
    <property type="match status" value="1"/>
</dbReference>
<feature type="compositionally biased region" description="Basic residues" evidence="1">
    <location>
        <begin position="1"/>
        <end position="10"/>
    </location>
</feature>
<accession>A0A9P7GC04</accession>
<name>A0A9P7GC04_9AGAR</name>
<feature type="region of interest" description="Disordered" evidence="1">
    <location>
        <begin position="374"/>
        <end position="403"/>
    </location>
</feature>
<feature type="region of interest" description="Disordered" evidence="1">
    <location>
        <begin position="1"/>
        <end position="320"/>
    </location>
</feature>
<feature type="compositionally biased region" description="Low complexity" evidence="1">
    <location>
        <begin position="293"/>
        <end position="308"/>
    </location>
</feature>